<evidence type="ECO:0000313" key="3">
    <source>
        <dbReference type="Proteomes" id="UP000001492"/>
    </source>
</evidence>
<protein>
    <submittedName>
        <fullName evidence="2">Uncharacterized protein</fullName>
    </submittedName>
</protein>
<dbReference type="HOGENOM" id="CLU_1259307_0_0_5"/>
<sequence>MAAHIEPVDSEDLTDAVARIETAANFQLPADAFASDHELTLGEVFDRLWDGLPESEKRGGKCPTFLVFLRIKQWCAAQGYAVRPDTLLSGLQDFDYGKFRSDFRRAGWVTGPHDGGLSFYAGCLAAFIAAYILWPISGLDLFWALVVFIVSAYAVGQLNITIGMPKAWTVAQLTRHVAYHNIDRLRREGASLHRKFIWGYFDEHLDAGKGRLRREAPLI</sequence>
<gene>
    <name evidence="2" type="ordered locus">Astex_2988</name>
</gene>
<dbReference type="KEGG" id="aex:Astex_2988"/>
<keyword evidence="1" id="KW-0812">Transmembrane</keyword>
<dbReference type="Proteomes" id="UP000001492">
    <property type="component" value="Chromosome 2"/>
</dbReference>
<evidence type="ECO:0000256" key="1">
    <source>
        <dbReference type="SAM" id="Phobius"/>
    </source>
</evidence>
<proteinExistence type="predicted"/>
<evidence type="ECO:0000313" key="2">
    <source>
        <dbReference type="EMBL" id="ADU14624.1"/>
    </source>
</evidence>
<accession>E8RT03</accession>
<name>E8RT03_ASTEC</name>
<feature type="transmembrane region" description="Helical" evidence="1">
    <location>
        <begin position="142"/>
        <end position="162"/>
    </location>
</feature>
<feature type="transmembrane region" description="Helical" evidence="1">
    <location>
        <begin position="117"/>
        <end position="136"/>
    </location>
</feature>
<organism evidence="2 3">
    <name type="scientific">Asticcacaulis excentricus (strain ATCC 15261 / DSM 4724 / KCTC 12464 / NCIMB 9791 / VKM B-1370 / CB 48)</name>
    <dbReference type="NCBI Taxonomy" id="573065"/>
    <lineage>
        <taxon>Bacteria</taxon>
        <taxon>Pseudomonadati</taxon>
        <taxon>Pseudomonadota</taxon>
        <taxon>Alphaproteobacteria</taxon>
        <taxon>Caulobacterales</taxon>
        <taxon>Caulobacteraceae</taxon>
        <taxon>Asticcacaulis</taxon>
    </lineage>
</organism>
<keyword evidence="1" id="KW-1133">Transmembrane helix</keyword>
<reference evidence="3" key="1">
    <citation type="submission" date="2010-12" db="EMBL/GenBank/DDBJ databases">
        <title>Complete sequence of chromosome 2 of Asticcacaulis excentricus CB 48.</title>
        <authorList>
            <consortium name="US DOE Joint Genome Institute"/>
            <person name="Lucas S."/>
            <person name="Copeland A."/>
            <person name="Lapidus A."/>
            <person name="Cheng J.-F."/>
            <person name="Bruce D."/>
            <person name="Goodwin L."/>
            <person name="Pitluck S."/>
            <person name="Teshima H."/>
            <person name="Davenport K."/>
            <person name="Detter J.C."/>
            <person name="Han C."/>
            <person name="Tapia R."/>
            <person name="Land M."/>
            <person name="Hauser L."/>
            <person name="Jeffries C."/>
            <person name="Kyrpides N."/>
            <person name="Ivanova N."/>
            <person name="Ovchinnikova G."/>
            <person name="Brun Y.V."/>
            <person name="Woyke T."/>
        </authorList>
    </citation>
    <scope>NUCLEOTIDE SEQUENCE [LARGE SCALE GENOMIC DNA]</scope>
    <source>
        <strain evidence="3">ATCC 15261 / DSM 4724 / KCTC 12464 / NCIMB 9791 / VKM B-1370 / CB 48</strain>
    </source>
</reference>
<keyword evidence="1" id="KW-0472">Membrane</keyword>
<dbReference type="OrthoDB" id="7466720at2"/>
<dbReference type="EMBL" id="CP002396">
    <property type="protein sequence ID" value="ADU14624.1"/>
    <property type="molecule type" value="Genomic_DNA"/>
</dbReference>
<keyword evidence="3" id="KW-1185">Reference proteome</keyword>
<dbReference type="AlphaFoldDB" id="E8RT03"/>